<comment type="caution">
    <text evidence="1">The sequence shown here is derived from an EMBL/GenBank/DDBJ whole genome shotgun (WGS) entry which is preliminary data.</text>
</comment>
<keyword evidence="2" id="KW-1185">Reference proteome</keyword>
<evidence type="ECO:0000313" key="1">
    <source>
        <dbReference type="EMBL" id="KAF5777643.1"/>
    </source>
</evidence>
<accession>A0A9K3HG19</accession>
<proteinExistence type="predicted"/>
<sequence>MYYRPIYSNIKYYPRNAKDPQADQNKIRYCSTDLLSSKLARLIVDALEDSQPITCSTCT</sequence>
<evidence type="ECO:0000313" key="2">
    <source>
        <dbReference type="Proteomes" id="UP000215914"/>
    </source>
</evidence>
<dbReference type="EMBL" id="MNCJ02000327">
    <property type="protein sequence ID" value="KAF5777643.1"/>
    <property type="molecule type" value="Genomic_DNA"/>
</dbReference>
<gene>
    <name evidence="1" type="ORF">HanXRQr2_Chr12g0538081</name>
</gene>
<organism evidence="1 2">
    <name type="scientific">Helianthus annuus</name>
    <name type="common">Common sunflower</name>
    <dbReference type="NCBI Taxonomy" id="4232"/>
    <lineage>
        <taxon>Eukaryota</taxon>
        <taxon>Viridiplantae</taxon>
        <taxon>Streptophyta</taxon>
        <taxon>Embryophyta</taxon>
        <taxon>Tracheophyta</taxon>
        <taxon>Spermatophyta</taxon>
        <taxon>Magnoliopsida</taxon>
        <taxon>eudicotyledons</taxon>
        <taxon>Gunneridae</taxon>
        <taxon>Pentapetalae</taxon>
        <taxon>asterids</taxon>
        <taxon>campanulids</taxon>
        <taxon>Asterales</taxon>
        <taxon>Asteraceae</taxon>
        <taxon>Asteroideae</taxon>
        <taxon>Heliantheae alliance</taxon>
        <taxon>Heliantheae</taxon>
        <taxon>Helianthus</taxon>
    </lineage>
</organism>
<reference evidence="1" key="2">
    <citation type="submission" date="2020-06" db="EMBL/GenBank/DDBJ databases">
        <title>Helianthus annuus Genome sequencing and assembly Release 2.</title>
        <authorList>
            <person name="Gouzy J."/>
            <person name="Langlade N."/>
            <person name="Munos S."/>
        </authorList>
    </citation>
    <scope>NUCLEOTIDE SEQUENCE</scope>
    <source>
        <tissue evidence="1">Leaves</tissue>
    </source>
</reference>
<name>A0A9K3HG19_HELAN</name>
<protein>
    <submittedName>
        <fullName evidence="1">Uncharacterized protein</fullName>
    </submittedName>
</protein>
<dbReference type="Gramene" id="mRNA:HanXRQr2_Chr12g0538081">
    <property type="protein sequence ID" value="CDS:HanXRQr2_Chr12g0538081.1"/>
    <property type="gene ID" value="HanXRQr2_Chr12g0538081"/>
</dbReference>
<dbReference type="Proteomes" id="UP000215914">
    <property type="component" value="Unassembled WGS sequence"/>
</dbReference>
<dbReference type="AlphaFoldDB" id="A0A9K3HG19"/>
<reference evidence="1" key="1">
    <citation type="journal article" date="2017" name="Nature">
        <title>The sunflower genome provides insights into oil metabolism, flowering and Asterid evolution.</title>
        <authorList>
            <person name="Badouin H."/>
            <person name="Gouzy J."/>
            <person name="Grassa C.J."/>
            <person name="Murat F."/>
            <person name="Staton S.E."/>
            <person name="Cottret L."/>
            <person name="Lelandais-Briere C."/>
            <person name="Owens G.L."/>
            <person name="Carrere S."/>
            <person name="Mayjonade B."/>
            <person name="Legrand L."/>
            <person name="Gill N."/>
            <person name="Kane N.C."/>
            <person name="Bowers J.E."/>
            <person name="Hubner S."/>
            <person name="Bellec A."/>
            <person name="Berard A."/>
            <person name="Berges H."/>
            <person name="Blanchet N."/>
            <person name="Boniface M.C."/>
            <person name="Brunel D."/>
            <person name="Catrice O."/>
            <person name="Chaidir N."/>
            <person name="Claudel C."/>
            <person name="Donnadieu C."/>
            <person name="Faraut T."/>
            <person name="Fievet G."/>
            <person name="Helmstetter N."/>
            <person name="King M."/>
            <person name="Knapp S.J."/>
            <person name="Lai Z."/>
            <person name="Le Paslier M.C."/>
            <person name="Lippi Y."/>
            <person name="Lorenzon L."/>
            <person name="Mandel J.R."/>
            <person name="Marage G."/>
            <person name="Marchand G."/>
            <person name="Marquand E."/>
            <person name="Bret-Mestries E."/>
            <person name="Morien E."/>
            <person name="Nambeesan S."/>
            <person name="Nguyen T."/>
            <person name="Pegot-Espagnet P."/>
            <person name="Pouilly N."/>
            <person name="Raftis F."/>
            <person name="Sallet E."/>
            <person name="Schiex T."/>
            <person name="Thomas J."/>
            <person name="Vandecasteele C."/>
            <person name="Vares D."/>
            <person name="Vear F."/>
            <person name="Vautrin S."/>
            <person name="Crespi M."/>
            <person name="Mangin B."/>
            <person name="Burke J.M."/>
            <person name="Salse J."/>
            <person name="Munos S."/>
            <person name="Vincourt P."/>
            <person name="Rieseberg L.H."/>
            <person name="Langlade N.B."/>
        </authorList>
    </citation>
    <scope>NUCLEOTIDE SEQUENCE</scope>
    <source>
        <tissue evidence="1">Leaves</tissue>
    </source>
</reference>